<keyword evidence="8" id="KW-1185">Reference proteome</keyword>
<feature type="transmembrane region" description="Helical" evidence="5">
    <location>
        <begin position="230"/>
        <end position="247"/>
    </location>
</feature>
<dbReference type="InterPro" id="IPR049453">
    <property type="entry name" value="Memb_transporter_dom"/>
</dbReference>
<organism evidence="7 8">
    <name type="scientific">Hydrogenovibrio marinus</name>
    <dbReference type="NCBI Taxonomy" id="28885"/>
    <lineage>
        <taxon>Bacteria</taxon>
        <taxon>Pseudomonadati</taxon>
        <taxon>Pseudomonadota</taxon>
        <taxon>Gammaproteobacteria</taxon>
        <taxon>Thiotrichales</taxon>
        <taxon>Piscirickettsiaceae</taxon>
        <taxon>Hydrogenovibrio</taxon>
    </lineage>
</organism>
<dbReference type="RefSeq" id="WP_029908932.1">
    <property type="nucleotide sequence ID" value="NZ_AP020335.1"/>
</dbReference>
<dbReference type="STRING" id="28885.EI16_02140"/>
<dbReference type="GO" id="GO:0016020">
    <property type="term" value="C:membrane"/>
    <property type="evidence" value="ECO:0007669"/>
    <property type="project" value="UniProtKB-SubCell"/>
</dbReference>
<accession>A0A066ZYF5</accession>
<dbReference type="Proteomes" id="UP000027341">
    <property type="component" value="Unassembled WGS sequence"/>
</dbReference>
<evidence type="ECO:0000256" key="5">
    <source>
        <dbReference type="SAM" id="Phobius"/>
    </source>
</evidence>
<dbReference type="Pfam" id="PF11168">
    <property type="entry name" value="DUF2955"/>
    <property type="match status" value="1"/>
</dbReference>
<keyword evidence="4 5" id="KW-0472">Membrane</keyword>
<feature type="transmembrane region" description="Helical" evidence="5">
    <location>
        <begin position="108"/>
        <end position="129"/>
    </location>
</feature>
<feature type="transmembrane region" description="Helical" evidence="5">
    <location>
        <begin position="311"/>
        <end position="332"/>
    </location>
</feature>
<keyword evidence="3 5" id="KW-1133">Transmembrane helix</keyword>
<dbReference type="AlphaFoldDB" id="A0A066ZYF5"/>
<reference evidence="7 8" key="1">
    <citation type="submission" date="2014-04" db="EMBL/GenBank/DDBJ databases">
        <title>Draft genome sequence of Hydrogenovibrio marinus MH-110, a model organism for aerobic H2 metabolism.</title>
        <authorList>
            <person name="Cha H.J."/>
            <person name="Jo B.H."/>
            <person name="Hwang B.H."/>
        </authorList>
    </citation>
    <scope>NUCLEOTIDE SEQUENCE [LARGE SCALE GENOMIC DNA]</scope>
    <source>
        <strain evidence="7 8">MH-110</strain>
    </source>
</reference>
<gene>
    <name evidence="7" type="ORF">EI16_02140</name>
</gene>
<feature type="transmembrane region" description="Helical" evidence="5">
    <location>
        <begin position="35"/>
        <end position="52"/>
    </location>
</feature>
<dbReference type="PIRSF" id="PIRSF029594">
    <property type="entry name" value="UCP029594"/>
    <property type="match status" value="1"/>
</dbReference>
<dbReference type="Pfam" id="PF13515">
    <property type="entry name" value="FUSC_2"/>
    <property type="match status" value="1"/>
</dbReference>
<sequence>MILNHVALNENGLRRSIRVGLGATLGFTICKLMNWDYGVFFTIFPILLLGLVPEMNAHAAKQLLASSAISGIELGILGGLFGTHPGIMIPVVFVLFLYRFIAMSRGSLFLFGANGVLTLSIMLHFASYADTDINDMIFTNFGAGILSVLIAYAVTALIPDAEPLPKRTPPGKQPHRVRHEALMGASVATLSFVVFQVFDLYDSLSAQVTTILLLFPMHWHGSMDYARKRATGATLGVIYALVIQILLQDWTSELILVVLSLWIGTFLFCQTHVKEGVSSGAGFSAMTTLAVLFGLYLTPQNDLVFTSFYRVSSIMVAIIGTLVFCYLMHYLLNSFQATRFGD</sequence>
<proteinExistence type="predicted"/>
<comment type="subcellular location">
    <subcellularLocation>
        <location evidence="1">Membrane</location>
        <topology evidence="1">Multi-pass membrane protein</topology>
    </subcellularLocation>
</comment>
<feature type="transmembrane region" description="Helical" evidence="5">
    <location>
        <begin position="253"/>
        <end position="269"/>
    </location>
</feature>
<dbReference type="InterPro" id="IPR016926">
    <property type="entry name" value="UCP029594"/>
</dbReference>
<evidence type="ECO:0000259" key="6">
    <source>
        <dbReference type="Pfam" id="PF13515"/>
    </source>
</evidence>
<evidence type="ECO:0000256" key="4">
    <source>
        <dbReference type="ARBA" id="ARBA00023136"/>
    </source>
</evidence>
<evidence type="ECO:0000313" key="7">
    <source>
        <dbReference type="EMBL" id="KDN95130.1"/>
    </source>
</evidence>
<comment type="caution">
    <text evidence="7">The sequence shown here is derived from an EMBL/GenBank/DDBJ whole genome shotgun (WGS) entry which is preliminary data.</text>
</comment>
<protein>
    <submittedName>
        <fullName evidence="7">1,4-alpha-glucan branching protein</fullName>
    </submittedName>
</protein>
<feature type="domain" description="Integral membrane bound transporter" evidence="6">
    <location>
        <begin position="191"/>
        <end position="323"/>
    </location>
</feature>
<feature type="transmembrane region" description="Helical" evidence="5">
    <location>
        <begin position="72"/>
        <end position="96"/>
    </location>
</feature>
<evidence type="ECO:0000313" key="8">
    <source>
        <dbReference type="Proteomes" id="UP000027341"/>
    </source>
</evidence>
<name>A0A066ZYF5_HYDMR</name>
<dbReference type="InterPro" id="IPR022604">
    <property type="entry name" value="DUF2955"/>
</dbReference>
<evidence type="ECO:0000256" key="2">
    <source>
        <dbReference type="ARBA" id="ARBA00022692"/>
    </source>
</evidence>
<evidence type="ECO:0000256" key="3">
    <source>
        <dbReference type="ARBA" id="ARBA00022989"/>
    </source>
</evidence>
<keyword evidence="2 5" id="KW-0812">Transmembrane</keyword>
<evidence type="ECO:0000256" key="1">
    <source>
        <dbReference type="ARBA" id="ARBA00004141"/>
    </source>
</evidence>
<feature type="transmembrane region" description="Helical" evidence="5">
    <location>
        <begin position="281"/>
        <end position="299"/>
    </location>
</feature>
<feature type="transmembrane region" description="Helical" evidence="5">
    <location>
        <begin position="141"/>
        <end position="159"/>
    </location>
</feature>
<dbReference type="EMBL" id="JMIU01000001">
    <property type="protein sequence ID" value="KDN95130.1"/>
    <property type="molecule type" value="Genomic_DNA"/>
</dbReference>